<name>A0A420BK47_SPHD1</name>
<evidence type="ECO:0000313" key="4">
    <source>
        <dbReference type="Proteomes" id="UP000286246"/>
    </source>
</evidence>
<dbReference type="GO" id="GO:0005506">
    <property type="term" value="F:iron ion binding"/>
    <property type="evidence" value="ECO:0007669"/>
    <property type="project" value="InterPro"/>
</dbReference>
<dbReference type="PANTHER" id="PTHR46696">
    <property type="entry name" value="P450, PUTATIVE (EUROFUNG)-RELATED"/>
    <property type="match status" value="1"/>
</dbReference>
<keyword evidence="2" id="KW-0479">Metal-binding</keyword>
<evidence type="ECO:0000256" key="2">
    <source>
        <dbReference type="RuleBase" id="RU000461"/>
    </source>
</evidence>
<dbReference type="InterPro" id="IPR002397">
    <property type="entry name" value="Cyt_P450_B"/>
</dbReference>
<evidence type="ECO:0000256" key="1">
    <source>
        <dbReference type="ARBA" id="ARBA00010617"/>
    </source>
</evidence>
<organism evidence="3 4">
    <name type="scientific">Sphingobacterium detergens</name>
    <dbReference type="NCBI Taxonomy" id="1145106"/>
    <lineage>
        <taxon>Bacteria</taxon>
        <taxon>Pseudomonadati</taxon>
        <taxon>Bacteroidota</taxon>
        <taxon>Sphingobacteriia</taxon>
        <taxon>Sphingobacteriales</taxon>
        <taxon>Sphingobacteriaceae</taxon>
        <taxon>Sphingobacterium</taxon>
    </lineage>
</organism>
<dbReference type="Proteomes" id="UP000286246">
    <property type="component" value="Unassembled WGS sequence"/>
</dbReference>
<dbReference type="PANTHER" id="PTHR46696:SF1">
    <property type="entry name" value="CYTOCHROME P450 YJIB-RELATED"/>
    <property type="match status" value="1"/>
</dbReference>
<dbReference type="PRINTS" id="PR00359">
    <property type="entry name" value="BP450"/>
</dbReference>
<accession>A0A420BK47</accession>
<evidence type="ECO:0000313" key="3">
    <source>
        <dbReference type="EMBL" id="RKE57093.1"/>
    </source>
</evidence>
<dbReference type="RefSeq" id="WP_120258685.1">
    <property type="nucleotide sequence ID" value="NZ_RAPY01000001.1"/>
</dbReference>
<dbReference type="InterPro" id="IPR017972">
    <property type="entry name" value="Cyt_P450_CS"/>
</dbReference>
<dbReference type="InterPro" id="IPR001128">
    <property type="entry name" value="Cyt_P450"/>
</dbReference>
<keyword evidence="2" id="KW-0560">Oxidoreductase</keyword>
<sequence length="370" mass="41769">MTTLKLDFDSLSFATDPDKTLAALRKEEGIYSYTMPNGAKAWLVSRRKDIEEVLTNGHVFTVSANAGAESYENNPFSKAIPKPLHLLATDGQQHLRLREPLEKFFTQNILESYSGFITNEVQSIIKGWSSGNELDLARALSYLVPVKVISKILGLTWDDHFPLYAQSLQLVKSSPNEHLKNVTIFHQIIRDTIEKYKKQNDTNNIITVLLHAGLTDDEVLSMSLLLFIAGSGTTASLISQGLRYMIINKARPDQLVDEILFRTSPANSAFPRYLQEDYRLDGTLLKKGDLVIALLQSANYDIKKGEDPLRAYLSFSKGIHHCIGWYLAKMEAEIVFDQFYKAFPNSKILKEEWFSNIVSRDLASLMVKLG</sequence>
<dbReference type="GO" id="GO:0016705">
    <property type="term" value="F:oxidoreductase activity, acting on paired donors, with incorporation or reduction of molecular oxygen"/>
    <property type="evidence" value="ECO:0007669"/>
    <property type="project" value="InterPro"/>
</dbReference>
<dbReference type="PROSITE" id="PS00086">
    <property type="entry name" value="CYTOCHROME_P450"/>
    <property type="match status" value="1"/>
</dbReference>
<dbReference type="GO" id="GO:0004497">
    <property type="term" value="F:monooxygenase activity"/>
    <property type="evidence" value="ECO:0007669"/>
    <property type="project" value="UniProtKB-KW"/>
</dbReference>
<dbReference type="EMBL" id="RAPY01000001">
    <property type="protein sequence ID" value="RKE57093.1"/>
    <property type="molecule type" value="Genomic_DNA"/>
</dbReference>
<dbReference type="SUPFAM" id="SSF48264">
    <property type="entry name" value="Cytochrome P450"/>
    <property type="match status" value="1"/>
</dbReference>
<keyword evidence="4" id="KW-1185">Reference proteome</keyword>
<dbReference type="OrthoDB" id="9801155at2"/>
<dbReference type="AlphaFoldDB" id="A0A420BK47"/>
<dbReference type="Gene3D" id="1.10.630.10">
    <property type="entry name" value="Cytochrome P450"/>
    <property type="match status" value="1"/>
</dbReference>
<gene>
    <name evidence="3" type="ORF">DFQ12_1969</name>
</gene>
<keyword evidence="2" id="KW-0349">Heme</keyword>
<dbReference type="InterPro" id="IPR036396">
    <property type="entry name" value="Cyt_P450_sf"/>
</dbReference>
<keyword evidence="2" id="KW-0503">Monooxygenase</keyword>
<dbReference type="GO" id="GO:0020037">
    <property type="term" value="F:heme binding"/>
    <property type="evidence" value="ECO:0007669"/>
    <property type="project" value="InterPro"/>
</dbReference>
<keyword evidence="2" id="KW-0408">Iron</keyword>
<comment type="caution">
    <text evidence="3">The sequence shown here is derived from an EMBL/GenBank/DDBJ whole genome shotgun (WGS) entry which is preliminary data.</text>
</comment>
<dbReference type="Pfam" id="PF00067">
    <property type="entry name" value="p450"/>
    <property type="match status" value="1"/>
</dbReference>
<proteinExistence type="inferred from homology"/>
<reference evidence="3 4" key="1">
    <citation type="submission" date="2018-09" db="EMBL/GenBank/DDBJ databases">
        <title>Genomic Encyclopedia of Type Strains, Phase III (KMG-III): the genomes of soil and plant-associated and newly described type strains.</title>
        <authorList>
            <person name="Whitman W."/>
        </authorList>
    </citation>
    <scope>NUCLEOTIDE SEQUENCE [LARGE SCALE GENOMIC DNA]</scope>
    <source>
        <strain evidence="3 4">CECT 7938</strain>
    </source>
</reference>
<comment type="similarity">
    <text evidence="1 2">Belongs to the cytochrome P450 family.</text>
</comment>
<protein>
    <submittedName>
        <fullName evidence="3">Cytochrome P450</fullName>
    </submittedName>
</protein>